<dbReference type="AlphaFoldDB" id="A0A0R1QV86"/>
<name>A0A0R1QV86_9LACO</name>
<keyword evidence="2" id="KW-1185">Reference proteome</keyword>
<dbReference type="Proteomes" id="UP000051790">
    <property type="component" value="Unassembled WGS sequence"/>
</dbReference>
<sequence>MLDLTFDPSFARTLANHDDFDVLALPPDLQFGDLARLNAVNSNFYQFKASQLGLGRQGNDSDAQSLQNVDQAAITQLKAAIQTNSALRLWWT</sequence>
<comment type="caution">
    <text evidence="1">The sequence shown here is derived from an EMBL/GenBank/DDBJ whole genome shotgun (WGS) entry which is preliminary data.</text>
</comment>
<evidence type="ECO:0000313" key="2">
    <source>
        <dbReference type="Proteomes" id="UP000051790"/>
    </source>
</evidence>
<evidence type="ECO:0000313" key="1">
    <source>
        <dbReference type="EMBL" id="KRL45139.1"/>
    </source>
</evidence>
<accession>A0A0R1QV86</accession>
<dbReference type="PATRIC" id="fig|1423769.4.peg.1004"/>
<organism evidence="1 2">
    <name type="scientific">Lacticaseibacillus manihotivorans DSM 13343 = JCM 12514</name>
    <dbReference type="NCBI Taxonomy" id="1423769"/>
    <lineage>
        <taxon>Bacteria</taxon>
        <taxon>Bacillati</taxon>
        <taxon>Bacillota</taxon>
        <taxon>Bacilli</taxon>
        <taxon>Lactobacillales</taxon>
        <taxon>Lactobacillaceae</taxon>
        <taxon>Lacticaseibacillus</taxon>
    </lineage>
</organism>
<gene>
    <name evidence="1" type="ORF">FD01_GL000931</name>
</gene>
<dbReference type="RefSeq" id="WP_056963609.1">
    <property type="nucleotide sequence ID" value="NZ_AZEU01000134.1"/>
</dbReference>
<dbReference type="OrthoDB" id="1654031at2"/>
<reference evidence="1 2" key="1">
    <citation type="journal article" date="2015" name="Genome Announc.">
        <title>Expanding the biotechnology potential of lactobacilli through comparative genomics of 213 strains and associated genera.</title>
        <authorList>
            <person name="Sun Z."/>
            <person name="Harris H.M."/>
            <person name="McCann A."/>
            <person name="Guo C."/>
            <person name="Argimon S."/>
            <person name="Zhang W."/>
            <person name="Yang X."/>
            <person name="Jeffery I.B."/>
            <person name="Cooney J.C."/>
            <person name="Kagawa T.F."/>
            <person name="Liu W."/>
            <person name="Song Y."/>
            <person name="Salvetti E."/>
            <person name="Wrobel A."/>
            <person name="Rasinkangas P."/>
            <person name="Parkhill J."/>
            <person name="Rea M.C."/>
            <person name="O'Sullivan O."/>
            <person name="Ritari J."/>
            <person name="Douillard F.P."/>
            <person name="Paul Ross R."/>
            <person name="Yang R."/>
            <person name="Briner A.E."/>
            <person name="Felis G.E."/>
            <person name="de Vos W.M."/>
            <person name="Barrangou R."/>
            <person name="Klaenhammer T.R."/>
            <person name="Caufield P.W."/>
            <person name="Cui Y."/>
            <person name="Zhang H."/>
            <person name="O'Toole P.W."/>
        </authorList>
    </citation>
    <scope>NUCLEOTIDE SEQUENCE [LARGE SCALE GENOMIC DNA]</scope>
    <source>
        <strain evidence="1 2">DSM 13343</strain>
    </source>
</reference>
<dbReference type="EMBL" id="AZEU01000134">
    <property type="protein sequence ID" value="KRL45139.1"/>
    <property type="molecule type" value="Genomic_DNA"/>
</dbReference>
<protein>
    <submittedName>
        <fullName evidence="1">Uncharacterized protein</fullName>
    </submittedName>
</protein>
<proteinExistence type="predicted"/>